<dbReference type="InterPro" id="IPR036188">
    <property type="entry name" value="FAD/NAD-bd_sf"/>
</dbReference>
<evidence type="ECO:0000313" key="9">
    <source>
        <dbReference type="EMBL" id="KAH0554873.1"/>
    </source>
</evidence>
<dbReference type="AlphaFoldDB" id="A0AAV7IMJ5"/>
<dbReference type="GO" id="GO:0050661">
    <property type="term" value="F:NADP binding"/>
    <property type="evidence" value="ECO:0007669"/>
    <property type="project" value="InterPro"/>
</dbReference>
<sequence length="425" mass="48527">MSGNIETTRKKIKVCVIGAGAAGLCAIRHLSNDLISFEPAVFEQSEVIGGTWVYSEKTQADIGHPIHSSIYKNLRTNLPLQLMNFPDFQRMDQTEPSCGTHEQVLKYLLDYADHFNLCQFIQFNMKVINVEPILKEEDWRKTEWKVTIKNLKTDLVEENNFDAVLICNGHYSEPKIPKISGIETFSGNVMHSHDYRSPEKYSGKTVIILGAGPSGIDIGIEITGFATHVYLSHNGPRFSSALPPNMTEITRVKFVNGNEFHLTDATTVIADDLLYCTGYNFSFLFLDETCHIKVDNDHVNMLFNHLINIKHPKMAFVGIPFKVIPFPMFHIQVQYFLQLLKGQVTLPSLEVMIEDSKVKTKKTHALEAFQWEYNDYLADAAGIDRLPKFYKIGYSEWSVKRTENLLRYKYSKIEIIDDQTVKISI</sequence>
<accession>A0AAV7IMJ5</accession>
<name>A0AAV7IMJ5_COTGL</name>
<protein>
    <recommendedName>
        <fullName evidence="8">Flavin-containing monooxygenase</fullName>
        <ecNumber evidence="8">1.-.-.-</ecNumber>
    </recommendedName>
</protein>
<dbReference type="InterPro" id="IPR000960">
    <property type="entry name" value="Flavin_mOase"/>
</dbReference>
<dbReference type="SUPFAM" id="SSF51905">
    <property type="entry name" value="FAD/NAD(P)-binding domain"/>
    <property type="match status" value="2"/>
</dbReference>
<dbReference type="Gene3D" id="3.50.50.60">
    <property type="entry name" value="FAD/NAD(P)-binding domain"/>
    <property type="match status" value="2"/>
</dbReference>
<keyword evidence="6 8" id="KW-0560">Oxidoreductase</keyword>
<evidence type="ECO:0000256" key="8">
    <source>
        <dbReference type="RuleBase" id="RU361177"/>
    </source>
</evidence>
<dbReference type="GO" id="GO:0050660">
    <property type="term" value="F:flavin adenine dinucleotide binding"/>
    <property type="evidence" value="ECO:0007669"/>
    <property type="project" value="InterPro"/>
</dbReference>
<organism evidence="9 10">
    <name type="scientific">Cotesia glomerata</name>
    <name type="common">Lepidopteran parasitic wasp</name>
    <name type="synonym">Apanteles glomeratus</name>
    <dbReference type="NCBI Taxonomy" id="32391"/>
    <lineage>
        <taxon>Eukaryota</taxon>
        <taxon>Metazoa</taxon>
        <taxon>Ecdysozoa</taxon>
        <taxon>Arthropoda</taxon>
        <taxon>Hexapoda</taxon>
        <taxon>Insecta</taxon>
        <taxon>Pterygota</taxon>
        <taxon>Neoptera</taxon>
        <taxon>Endopterygota</taxon>
        <taxon>Hymenoptera</taxon>
        <taxon>Apocrita</taxon>
        <taxon>Ichneumonoidea</taxon>
        <taxon>Braconidae</taxon>
        <taxon>Microgastrinae</taxon>
        <taxon>Cotesia</taxon>
    </lineage>
</organism>
<dbReference type="FunFam" id="3.50.50.60:FF:000138">
    <property type="entry name" value="Flavin-containing monooxygenase"/>
    <property type="match status" value="1"/>
</dbReference>
<reference evidence="9 10" key="1">
    <citation type="journal article" date="2021" name="J. Hered.">
        <title>A chromosome-level genome assembly of the parasitoid wasp, Cotesia glomerata (Hymenoptera: Braconidae).</title>
        <authorList>
            <person name="Pinto B.J."/>
            <person name="Weis J.J."/>
            <person name="Gamble T."/>
            <person name="Ode P.J."/>
            <person name="Paul R."/>
            <person name="Zaspel J.M."/>
        </authorList>
    </citation>
    <scope>NUCLEOTIDE SEQUENCE [LARGE SCALE GENOMIC DNA]</scope>
    <source>
        <strain evidence="9">CgM1</strain>
    </source>
</reference>
<dbReference type="PRINTS" id="PR00370">
    <property type="entry name" value="FMOXYGENASE"/>
</dbReference>
<dbReference type="EC" id="1.-.-.-" evidence="8"/>
<dbReference type="PANTHER" id="PTHR23023">
    <property type="entry name" value="DIMETHYLANILINE MONOOXYGENASE"/>
    <property type="match status" value="1"/>
</dbReference>
<proteinExistence type="inferred from homology"/>
<dbReference type="Proteomes" id="UP000826195">
    <property type="component" value="Unassembled WGS sequence"/>
</dbReference>
<keyword evidence="3 8" id="KW-0285">Flavoprotein</keyword>
<gene>
    <name evidence="9" type="ORF">KQX54_013526</name>
</gene>
<dbReference type="GO" id="GO:0004499">
    <property type="term" value="F:N,N-dimethylaniline monooxygenase activity"/>
    <property type="evidence" value="ECO:0007669"/>
    <property type="project" value="InterPro"/>
</dbReference>
<comment type="cofactor">
    <cofactor evidence="1 8">
        <name>FAD</name>
        <dbReference type="ChEBI" id="CHEBI:57692"/>
    </cofactor>
</comment>
<comment type="similarity">
    <text evidence="2 8">Belongs to the FMO family.</text>
</comment>
<evidence type="ECO:0000256" key="1">
    <source>
        <dbReference type="ARBA" id="ARBA00001974"/>
    </source>
</evidence>
<evidence type="ECO:0000256" key="6">
    <source>
        <dbReference type="ARBA" id="ARBA00023002"/>
    </source>
</evidence>
<evidence type="ECO:0000256" key="3">
    <source>
        <dbReference type="ARBA" id="ARBA00022630"/>
    </source>
</evidence>
<dbReference type="Pfam" id="PF00743">
    <property type="entry name" value="FMO-like"/>
    <property type="match status" value="2"/>
</dbReference>
<keyword evidence="10" id="KW-1185">Reference proteome</keyword>
<evidence type="ECO:0000256" key="7">
    <source>
        <dbReference type="ARBA" id="ARBA00023033"/>
    </source>
</evidence>
<dbReference type="InterPro" id="IPR050346">
    <property type="entry name" value="FMO-like"/>
</dbReference>
<evidence type="ECO:0000256" key="4">
    <source>
        <dbReference type="ARBA" id="ARBA00022827"/>
    </source>
</evidence>
<evidence type="ECO:0000256" key="5">
    <source>
        <dbReference type="ARBA" id="ARBA00022857"/>
    </source>
</evidence>
<keyword evidence="7 8" id="KW-0503">Monooxygenase</keyword>
<keyword evidence="5" id="KW-0521">NADP</keyword>
<evidence type="ECO:0000313" key="10">
    <source>
        <dbReference type="Proteomes" id="UP000826195"/>
    </source>
</evidence>
<keyword evidence="4 8" id="KW-0274">FAD</keyword>
<comment type="caution">
    <text evidence="9">The sequence shown here is derived from an EMBL/GenBank/DDBJ whole genome shotgun (WGS) entry which is preliminary data.</text>
</comment>
<dbReference type="InterPro" id="IPR020946">
    <property type="entry name" value="Flavin_mOase-like"/>
</dbReference>
<evidence type="ECO:0000256" key="2">
    <source>
        <dbReference type="ARBA" id="ARBA00009183"/>
    </source>
</evidence>
<dbReference type="PIRSF" id="PIRSF000332">
    <property type="entry name" value="FMO"/>
    <property type="match status" value="1"/>
</dbReference>
<dbReference type="EMBL" id="JAHXZJ010001119">
    <property type="protein sequence ID" value="KAH0554873.1"/>
    <property type="molecule type" value="Genomic_DNA"/>
</dbReference>